<organism evidence="3 4">
    <name type="scientific">Sinanaerobacter chloroacetimidivorans</name>
    <dbReference type="NCBI Taxonomy" id="2818044"/>
    <lineage>
        <taxon>Bacteria</taxon>
        <taxon>Bacillati</taxon>
        <taxon>Bacillota</taxon>
        <taxon>Clostridia</taxon>
        <taxon>Peptostreptococcales</taxon>
        <taxon>Anaerovoracaceae</taxon>
        <taxon>Sinanaerobacter</taxon>
    </lineage>
</organism>
<dbReference type="RefSeq" id="WP_227018213.1">
    <property type="nucleotide sequence ID" value="NZ_JAGSND010000005.1"/>
</dbReference>
<sequence length="371" mass="39382">MISKEIVIVGAGPAGLAAAIEAAKAGVKEVLVVDLNIKPGGQLFKQIHKFFGSSAHRSGTRGIDIGNQLLAEAEKYGVEIWVNSAVVGLYHERIVSIEKGLDSGEKELVNIQAKKVILATGASENVVRFKGWTLPGIMGAGAAQTMINVNKVKPGNKVVMLGSGNVGLIVSYQLMQAGCNVVALVEAAPKIGGYGVHASKIRRAGVPIYTSHTIIEAKGTDRVSEVIIAELDQNWQPIPGTEKVLEADVVTLAAGLKPISDLVRLHDLECTYNAVFGGWVPKHDRNMESTQPGIYVVGDTTGVEEANTALEEGRLAGVAAAESLGYLKNADAKLLKDDIWERLDGLRMGPFGEKRMVAKNAILADFPTCAK</sequence>
<evidence type="ECO:0000256" key="1">
    <source>
        <dbReference type="ARBA" id="ARBA00023002"/>
    </source>
</evidence>
<dbReference type="InterPro" id="IPR036188">
    <property type="entry name" value="FAD/NAD-bd_sf"/>
</dbReference>
<reference evidence="3" key="2">
    <citation type="submission" date="2021-04" db="EMBL/GenBank/DDBJ databases">
        <authorList>
            <person name="Liu J."/>
        </authorList>
    </citation>
    <scope>NUCLEOTIDE SEQUENCE</scope>
    <source>
        <strain evidence="3">BAD-6</strain>
    </source>
</reference>
<reference evidence="3" key="1">
    <citation type="submission" date="2021-04" db="EMBL/GenBank/DDBJ databases">
        <title>Sinoanaerobacter chloroacetimidivorans sp. nov., an obligate anaerobic bacterium isolated from anaerobic sludge.</title>
        <authorList>
            <person name="Bao Y."/>
        </authorList>
    </citation>
    <scope>NUCLEOTIDE SEQUENCE</scope>
    <source>
        <strain evidence="3">BAD-6</strain>
    </source>
</reference>
<dbReference type="PRINTS" id="PR00368">
    <property type="entry name" value="FADPNR"/>
</dbReference>
<dbReference type="Gene3D" id="3.50.50.60">
    <property type="entry name" value="FAD/NAD(P)-binding domain"/>
    <property type="match status" value="2"/>
</dbReference>
<dbReference type="AlphaFoldDB" id="A0A8J7VZM0"/>
<gene>
    <name evidence="3" type="ORF">KCX82_09375</name>
</gene>
<feature type="domain" description="FAD/NAD(P)-binding" evidence="2">
    <location>
        <begin position="5"/>
        <end position="313"/>
    </location>
</feature>
<dbReference type="PRINTS" id="PR00411">
    <property type="entry name" value="PNDRDTASEI"/>
</dbReference>
<dbReference type="GO" id="GO:0016491">
    <property type="term" value="F:oxidoreductase activity"/>
    <property type="evidence" value="ECO:0007669"/>
    <property type="project" value="UniProtKB-KW"/>
</dbReference>
<keyword evidence="1" id="KW-0560">Oxidoreductase</keyword>
<dbReference type="Proteomes" id="UP000675664">
    <property type="component" value="Unassembled WGS sequence"/>
</dbReference>
<evidence type="ECO:0000313" key="3">
    <source>
        <dbReference type="EMBL" id="MBR0598082.1"/>
    </source>
</evidence>
<protein>
    <submittedName>
        <fullName evidence="3">FAD-dependent oxidoreductase</fullName>
    </submittedName>
</protein>
<evidence type="ECO:0000259" key="2">
    <source>
        <dbReference type="Pfam" id="PF07992"/>
    </source>
</evidence>
<dbReference type="PANTHER" id="PTHR42949">
    <property type="entry name" value="ANAEROBIC GLYCEROL-3-PHOSPHATE DEHYDROGENASE SUBUNIT B"/>
    <property type="match status" value="1"/>
</dbReference>
<dbReference type="EMBL" id="JAGSND010000005">
    <property type="protein sequence ID" value="MBR0598082.1"/>
    <property type="molecule type" value="Genomic_DNA"/>
</dbReference>
<comment type="caution">
    <text evidence="3">The sequence shown here is derived from an EMBL/GenBank/DDBJ whole genome shotgun (WGS) entry which is preliminary data.</text>
</comment>
<evidence type="ECO:0000313" key="4">
    <source>
        <dbReference type="Proteomes" id="UP000675664"/>
    </source>
</evidence>
<dbReference type="Pfam" id="PF07992">
    <property type="entry name" value="Pyr_redox_2"/>
    <property type="match status" value="1"/>
</dbReference>
<keyword evidence="4" id="KW-1185">Reference proteome</keyword>
<dbReference type="InterPro" id="IPR023753">
    <property type="entry name" value="FAD/NAD-binding_dom"/>
</dbReference>
<dbReference type="SUPFAM" id="SSF51905">
    <property type="entry name" value="FAD/NAD(P)-binding domain"/>
    <property type="match status" value="1"/>
</dbReference>
<name>A0A8J7VZM0_9FIRM</name>
<dbReference type="InterPro" id="IPR051691">
    <property type="entry name" value="Metab_Enz_Cyan_OpOx_G3PDH"/>
</dbReference>
<dbReference type="PANTHER" id="PTHR42949:SF3">
    <property type="entry name" value="ANAEROBIC GLYCEROL-3-PHOSPHATE DEHYDROGENASE SUBUNIT B"/>
    <property type="match status" value="1"/>
</dbReference>
<accession>A0A8J7VZM0</accession>
<proteinExistence type="predicted"/>